<comment type="caution">
    <text evidence="2">The sequence shown here is derived from an EMBL/GenBank/DDBJ whole genome shotgun (WGS) entry which is preliminary data.</text>
</comment>
<sequence length="90" mass="10113">MRTTGTSNCESRIIGTLGGWRLVESVPKSRTFIQVVTCLVSLVLFGVFRILPVDDNSNWYPSVFIDKYFAKQKGEIDMVKLVIKKSGLDV</sequence>
<organism evidence="2 3">
    <name type="scientific">Aspergillus eucalypticola (strain CBS 122712 / IBT 29274)</name>
    <dbReference type="NCBI Taxonomy" id="1448314"/>
    <lineage>
        <taxon>Eukaryota</taxon>
        <taxon>Fungi</taxon>
        <taxon>Dikarya</taxon>
        <taxon>Ascomycota</taxon>
        <taxon>Pezizomycotina</taxon>
        <taxon>Eurotiomycetes</taxon>
        <taxon>Eurotiomycetidae</taxon>
        <taxon>Eurotiales</taxon>
        <taxon>Aspergillaceae</taxon>
        <taxon>Aspergillus</taxon>
        <taxon>Aspergillus subgen. Circumdati</taxon>
    </lineage>
</organism>
<name>A0A317UTG4_ASPEC</name>
<dbReference type="VEuPathDB" id="FungiDB:BO83DRAFT_382008"/>
<gene>
    <name evidence="2" type="ORF">BO83DRAFT_382008</name>
</gene>
<feature type="transmembrane region" description="Helical" evidence="1">
    <location>
        <begin position="31"/>
        <end position="51"/>
    </location>
</feature>
<protein>
    <submittedName>
        <fullName evidence="2">Uncharacterized protein</fullName>
    </submittedName>
</protein>
<dbReference type="EMBL" id="MSFU01000031">
    <property type="protein sequence ID" value="PWY64418.1"/>
    <property type="molecule type" value="Genomic_DNA"/>
</dbReference>
<dbReference type="Proteomes" id="UP000246171">
    <property type="component" value="Unassembled WGS sequence"/>
</dbReference>
<keyword evidence="3" id="KW-1185">Reference proteome</keyword>
<keyword evidence="1" id="KW-1133">Transmembrane helix</keyword>
<evidence type="ECO:0000313" key="2">
    <source>
        <dbReference type="EMBL" id="PWY64418.1"/>
    </source>
</evidence>
<reference evidence="2" key="1">
    <citation type="submission" date="2016-12" db="EMBL/GenBank/DDBJ databases">
        <title>The genomes of Aspergillus section Nigri reveals drivers in fungal speciation.</title>
        <authorList>
            <consortium name="DOE Joint Genome Institute"/>
            <person name="Vesth T.C."/>
            <person name="Nybo J."/>
            <person name="Theobald S."/>
            <person name="Brandl J."/>
            <person name="Frisvad J.C."/>
            <person name="Nielsen K.F."/>
            <person name="Lyhne E.K."/>
            <person name="Kogle M.E."/>
            <person name="Kuo A."/>
            <person name="Riley R."/>
            <person name="Clum A."/>
            <person name="Nolan M."/>
            <person name="Lipzen A."/>
            <person name="Salamov A."/>
            <person name="Henrissat B."/>
            <person name="Wiebenga A."/>
            <person name="De vries R.P."/>
            <person name="Grigoriev I.V."/>
            <person name="Mortensen U.H."/>
            <person name="Andersen M.R."/>
            <person name="Baker S.E."/>
        </authorList>
    </citation>
    <scope>NUCLEOTIDE SEQUENCE</scope>
    <source>
        <strain evidence="2">CBS 122712</strain>
    </source>
</reference>
<accession>A0A317UTG4</accession>
<evidence type="ECO:0000256" key="1">
    <source>
        <dbReference type="SAM" id="Phobius"/>
    </source>
</evidence>
<proteinExistence type="predicted"/>
<keyword evidence="1" id="KW-0812">Transmembrane</keyword>
<keyword evidence="1" id="KW-0472">Membrane</keyword>
<dbReference type="GeneID" id="37054088"/>
<evidence type="ECO:0000313" key="3">
    <source>
        <dbReference type="Proteomes" id="UP000246171"/>
    </source>
</evidence>
<dbReference type="AlphaFoldDB" id="A0A317UTG4"/>
<dbReference type="RefSeq" id="XP_025383889.1">
    <property type="nucleotide sequence ID" value="XM_025532126.1"/>
</dbReference>